<accession>A0A146JZ46</accession>
<protein>
    <submittedName>
        <fullName evidence="1">Uncharacterized protein</fullName>
    </submittedName>
</protein>
<reference evidence="1" key="1">
    <citation type="submission" date="2015-07" db="EMBL/GenBank/DDBJ databases">
        <title>Adaptation to a free-living lifestyle via gene acquisitions in the diplomonad Trepomonas sp. PC1.</title>
        <authorList>
            <person name="Xu F."/>
            <person name="Jerlstrom-Hultqvist J."/>
            <person name="Kolisko M."/>
            <person name="Simpson A.G.B."/>
            <person name="Roger A.J."/>
            <person name="Svard S.G."/>
            <person name="Andersson J.O."/>
        </authorList>
    </citation>
    <scope>NUCLEOTIDE SEQUENCE</scope>
    <source>
        <strain evidence="1">PC1</strain>
    </source>
</reference>
<evidence type="ECO:0000313" key="1">
    <source>
        <dbReference type="EMBL" id="JAP88766.1"/>
    </source>
</evidence>
<dbReference type="AlphaFoldDB" id="A0A146JZ46"/>
<gene>
    <name evidence="1" type="ORF">TPC1_31739</name>
</gene>
<name>A0A146JZ46_9EUKA</name>
<proteinExistence type="predicted"/>
<organism evidence="1">
    <name type="scientific">Trepomonas sp. PC1</name>
    <dbReference type="NCBI Taxonomy" id="1076344"/>
    <lineage>
        <taxon>Eukaryota</taxon>
        <taxon>Metamonada</taxon>
        <taxon>Diplomonadida</taxon>
        <taxon>Hexamitidae</taxon>
        <taxon>Hexamitinae</taxon>
        <taxon>Trepomonas</taxon>
    </lineage>
</organism>
<feature type="non-terminal residue" evidence="1">
    <location>
        <position position="1"/>
    </location>
</feature>
<dbReference type="EMBL" id="GDID01007840">
    <property type="protein sequence ID" value="JAP88766.1"/>
    <property type="molecule type" value="Transcribed_RNA"/>
</dbReference>
<sequence length="319" mass="36301">LMKGPQLDFLVPVTETIQVQLAPTCIQFMNADFQVTKRIPILSTELQELIQSHTNVSSIPAQFINAKSGIFLQLENYLFFLTSTSLEYFATLPTNLLNSVLSLGNDVFCANGQAIFQFSFQLKQFQKISLNPNVKFFQWAGNCFQWKVGQKIEVIRQNFRSEVLLKISFSQLVFVGGGVLVLGGQKELLVIDMVTIGYKFVPKQDFELQRSLFGVSLADSCLSEFTCPEFVPQRKILQKEFLQQRHQIIKQFEPTQITNLERLGKPVIPVTQKMLTGVEKREEKLFVKNFVAQEVKTAENSPAMTNEDEKLLVKNFVAQ</sequence>
<feature type="non-terminal residue" evidence="1">
    <location>
        <position position="319"/>
    </location>
</feature>